<dbReference type="PANTHER" id="PTHR44846">
    <property type="entry name" value="MANNOSYL-D-GLYCERATE TRANSPORT/METABOLISM SYSTEM REPRESSOR MNGR-RELATED"/>
    <property type="match status" value="1"/>
</dbReference>
<evidence type="ECO:0000313" key="6">
    <source>
        <dbReference type="Proteomes" id="UP000237797"/>
    </source>
</evidence>
<dbReference type="CDD" id="cd07377">
    <property type="entry name" value="WHTH_GntR"/>
    <property type="match status" value="1"/>
</dbReference>
<feature type="domain" description="HTH gntR-type" evidence="4">
    <location>
        <begin position="1"/>
        <end position="68"/>
    </location>
</feature>
<dbReference type="Pfam" id="PF07702">
    <property type="entry name" value="UTRA"/>
    <property type="match status" value="1"/>
</dbReference>
<evidence type="ECO:0000256" key="2">
    <source>
        <dbReference type="ARBA" id="ARBA00023125"/>
    </source>
</evidence>
<name>A0A2T0LHL6_9BACL</name>
<comment type="caution">
    <text evidence="5">The sequence shown here is derived from an EMBL/GenBank/DDBJ whole genome shotgun (WGS) entry which is preliminary data.</text>
</comment>
<accession>A0A2T0LHL6</accession>
<dbReference type="GO" id="GO:0045892">
    <property type="term" value="P:negative regulation of DNA-templated transcription"/>
    <property type="evidence" value="ECO:0007669"/>
    <property type="project" value="TreeGrafter"/>
</dbReference>
<dbReference type="Gene3D" id="3.40.1410.10">
    <property type="entry name" value="Chorismate lyase-like"/>
    <property type="match status" value="1"/>
</dbReference>
<dbReference type="EMBL" id="PVNE01000004">
    <property type="protein sequence ID" value="PRX41857.1"/>
    <property type="molecule type" value="Genomic_DNA"/>
</dbReference>
<evidence type="ECO:0000313" key="5">
    <source>
        <dbReference type="EMBL" id="PRX41857.1"/>
    </source>
</evidence>
<dbReference type="RefSeq" id="WP_106344241.1">
    <property type="nucleotide sequence ID" value="NZ_PVNE01000004.1"/>
</dbReference>
<dbReference type="Gene3D" id="1.10.10.10">
    <property type="entry name" value="Winged helix-like DNA-binding domain superfamily/Winged helix DNA-binding domain"/>
    <property type="match status" value="1"/>
</dbReference>
<evidence type="ECO:0000256" key="3">
    <source>
        <dbReference type="ARBA" id="ARBA00023163"/>
    </source>
</evidence>
<dbReference type="GO" id="GO:0003677">
    <property type="term" value="F:DNA binding"/>
    <property type="evidence" value="ECO:0007669"/>
    <property type="project" value="UniProtKB-KW"/>
</dbReference>
<sequence>MEESSCVERLRELLNRGVWAEGEILPSEFELAQQLDVSRSEIVEALMALEEEKYLVHHHGIGWVVGARPVFSIRMEELSSVSEMITRSGRSAGTVFLDASVEKPDPWLREQLKLGPEELVFRLEQVRTADGKPVVYCLDKFPASILQDFHPCESDFLFQLFEKAGRGVVRAHTRVEAIGYHERISSLLCSPPESSLLILRQLHFDGQDRPVLFSSHYFRSDQFSFQVERFRPAGPVATDLELIGEK</sequence>
<dbReference type="InterPro" id="IPR036390">
    <property type="entry name" value="WH_DNA-bd_sf"/>
</dbReference>
<dbReference type="InterPro" id="IPR000524">
    <property type="entry name" value="Tscrpt_reg_HTH_GntR"/>
</dbReference>
<gene>
    <name evidence="5" type="ORF">CLV97_10497</name>
</gene>
<protein>
    <submittedName>
        <fullName evidence="5">GntR family transcriptional regulator</fullName>
    </submittedName>
</protein>
<dbReference type="PROSITE" id="PS50949">
    <property type="entry name" value="HTH_GNTR"/>
    <property type="match status" value="1"/>
</dbReference>
<dbReference type="PRINTS" id="PR00035">
    <property type="entry name" value="HTHGNTR"/>
</dbReference>
<dbReference type="InterPro" id="IPR028978">
    <property type="entry name" value="Chorismate_lyase_/UTRA_dom_sf"/>
</dbReference>
<proteinExistence type="predicted"/>
<keyword evidence="3" id="KW-0804">Transcription</keyword>
<dbReference type="InterPro" id="IPR036388">
    <property type="entry name" value="WH-like_DNA-bd_sf"/>
</dbReference>
<dbReference type="SMART" id="SM00345">
    <property type="entry name" value="HTH_GNTR"/>
    <property type="match status" value="1"/>
</dbReference>
<dbReference type="OrthoDB" id="149756at2"/>
<evidence type="ECO:0000256" key="1">
    <source>
        <dbReference type="ARBA" id="ARBA00023015"/>
    </source>
</evidence>
<organism evidence="5 6">
    <name type="scientific">Planifilum fimeticola</name>
    <dbReference type="NCBI Taxonomy" id="201975"/>
    <lineage>
        <taxon>Bacteria</taxon>
        <taxon>Bacillati</taxon>
        <taxon>Bacillota</taxon>
        <taxon>Bacilli</taxon>
        <taxon>Bacillales</taxon>
        <taxon>Thermoactinomycetaceae</taxon>
        <taxon>Planifilum</taxon>
    </lineage>
</organism>
<dbReference type="PANTHER" id="PTHR44846:SF17">
    <property type="entry name" value="GNTR-FAMILY TRANSCRIPTIONAL REGULATOR"/>
    <property type="match status" value="1"/>
</dbReference>
<dbReference type="AlphaFoldDB" id="A0A2T0LHL6"/>
<dbReference type="GO" id="GO:0003700">
    <property type="term" value="F:DNA-binding transcription factor activity"/>
    <property type="evidence" value="ECO:0007669"/>
    <property type="project" value="InterPro"/>
</dbReference>
<dbReference type="SMART" id="SM00866">
    <property type="entry name" value="UTRA"/>
    <property type="match status" value="1"/>
</dbReference>
<dbReference type="SUPFAM" id="SSF64288">
    <property type="entry name" value="Chorismate lyase-like"/>
    <property type="match status" value="1"/>
</dbReference>
<dbReference type="Pfam" id="PF00392">
    <property type="entry name" value="GntR"/>
    <property type="match status" value="1"/>
</dbReference>
<keyword evidence="2" id="KW-0238">DNA-binding</keyword>
<dbReference type="Proteomes" id="UP000237797">
    <property type="component" value="Unassembled WGS sequence"/>
</dbReference>
<dbReference type="SUPFAM" id="SSF46785">
    <property type="entry name" value="Winged helix' DNA-binding domain"/>
    <property type="match status" value="1"/>
</dbReference>
<dbReference type="InterPro" id="IPR050679">
    <property type="entry name" value="Bact_HTH_transcr_reg"/>
</dbReference>
<dbReference type="InterPro" id="IPR011663">
    <property type="entry name" value="UTRA"/>
</dbReference>
<evidence type="ECO:0000259" key="4">
    <source>
        <dbReference type="PROSITE" id="PS50949"/>
    </source>
</evidence>
<keyword evidence="1" id="KW-0805">Transcription regulation</keyword>
<keyword evidence="6" id="KW-1185">Reference proteome</keyword>
<reference evidence="5 6" key="1">
    <citation type="submission" date="2018-03" db="EMBL/GenBank/DDBJ databases">
        <title>Genomic Encyclopedia of Archaeal and Bacterial Type Strains, Phase II (KMG-II): from individual species to whole genera.</title>
        <authorList>
            <person name="Goeker M."/>
        </authorList>
    </citation>
    <scope>NUCLEOTIDE SEQUENCE [LARGE SCALE GENOMIC DNA]</scope>
    <source>
        <strain evidence="5 6">DSM 44946</strain>
    </source>
</reference>